<keyword evidence="2" id="KW-0614">Plasmid</keyword>
<protein>
    <submittedName>
        <fullName evidence="2">Uncharacterized protein</fullName>
    </submittedName>
</protein>
<accession>A2SMS0</accession>
<feature type="region of interest" description="Disordered" evidence="1">
    <location>
        <begin position="338"/>
        <end position="369"/>
    </location>
</feature>
<sequence length="455" mass="51606">MSAAPSTDPSVSPLTLRKSVTTLAIAPQTEALTRTARMAYNLMIFIAQNMREDEDGGYTAPMSEIVKGYGGTTRDSGRVRGYIEQMCTTLVRWFPLSRSDEEQANTQVTIAGLPDPPESAECRVFSLLSEARFTRRGGEQWLTWYFPPTIRETVVHPVRWAQVDIQEMSQLSHYASVALFEICSRYKDVPGGLTNRAAPVFWVRALRGEPEERSKVREWRKFKNESLKPALAEINQKTSLNVELIEVLRGKTTVEVQFSVRRKPSVKVVAPIDLSLVELAESLGLRERQLDRLVEDYSEQKVRKALEAMVARNRSMPGSPIRLPYGYLQKALRNEALESPLLDEPAEETSAVRKPPRSRNQQEQERQDQWMADRRAQLNAALDNLSVDELESYAASARATLAEKGLLTPAMLRRFDQKQYRAPMIWEYIRTAYAEATFGPDWRAAPPAVESHQTE</sequence>
<dbReference type="Gene3D" id="1.10.10.10">
    <property type="entry name" value="Winged helix-like DNA-binding domain superfamily/Winged helix DNA-binding domain"/>
    <property type="match status" value="1"/>
</dbReference>
<geneLocation type="plasmid" evidence="2 3">
    <name>RPME01</name>
</geneLocation>
<dbReference type="InterPro" id="IPR036388">
    <property type="entry name" value="WH-like_DNA-bd_sf"/>
</dbReference>
<dbReference type="AlphaFoldDB" id="A2SMS0"/>
<keyword evidence="3" id="KW-1185">Reference proteome</keyword>
<organism evidence="2 3">
    <name type="scientific">Methylibium petroleiphilum (strain ATCC BAA-1232 / LMG 22953 / PM1)</name>
    <dbReference type="NCBI Taxonomy" id="420662"/>
    <lineage>
        <taxon>Bacteria</taxon>
        <taxon>Pseudomonadati</taxon>
        <taxon>Pseudomonadota</taxon>
        <taxon>Betaproteobacteria</taxon>
        <taxon>Burkholderiales</taxon>
        <taxon>Sphaerotilaceae</taxon>
        <taxon>Methylibium</taxon>
    </lineage>
</organism>
<feature type="compositionally biased region" description="Basic and acidic residues" evidence="1">
    <location>
        <begin position="360"/>
        <end position="369"/>
    </location>
</feature>
<evidence type="ECO:0000313" key="3">
    <source>
        <dbReference type="Proteomes" id="UP000000366"/>
    </source>
</evidence>
<dbReference type="Proteomes" id="UP000000366">
    <property type="component" value="Plasmid RPME01"/>
</dbReference>
<dbReference type="SUPFAM" id="SSF46785">
    <property type="entry name" value="Winged helix' DNA-binding domain"/>
    <property type="match status" value="1"/>
</dbReference>
<dbReference type="HOGENOM" id="CLU_601047_0_0_4"/>
<proteinExistence type="predicted"/>
<evidence type="ECO:0000256" key="1">
    <source>
        <dbReference type="SAM" id="MobiDB-lite"/>
    </source>
</evidence>
<name>A2SMS0_METPP</name>
<dbReference type="Pfam" id="PF21205">
    <property type="entry name" value="Rep3_C"/>
    <property type="match status" value="1"/>
</dbReference>
<evidence type="ECO:0000313" key="2">
    <source>
        <dbReference type="EMBL" id="ABM96859.1"/>
    </source>
</evidence>
<gene>
    <name evidence="2" type="ordered locus">Mpe_B0080</name>
</gene>
<dbReference type="EMBL" id="CP000556">
    <property type="protein sequence ID" value="ABM96859.1"/>
    <property type="molecule type" value="Genomic_DNA"/>
</dbReference>
<dbReference type="KEGG" id="mpt:Mpe_B0080"/>
<dbReference type="InterPro" id="IPR036390">
    <property type="entry name" value="WH_DNA-bd_sf"/>
</dbReference>
<reference evidence="2 3" key="1">
    <citation type="journal article" date="2007" name="J. Bacteriol.">
        <title>Whole-genome analysis of the methyl tert-butyl ether-degrading beta-proteobacterium Methylibium petroleiphilum PM1.</title>
        <authorList>
            <person name="Kane S.R."/>
            <person name="Chakicherla A.Y."/>
            <person name="Chain P.S.G."/>
            <person name="Schmidt R."/>
            <person name="Shin M.W."/>
            <person name="Legler T.C."/>
            <person name="Scow K.M."/>
            <person name="Larimer F.W."/>
            <person name="Lucas S.M."/>
            <person name="Richardson P.M."/>
            <person name="Hristova K.R."/>
        </authorList>
    </citation>
    <scope>NUCLEOTIDE SEQUENCE [LARGE SCALE GENOMIC DNA]</scope>
    <source>
        <strain evidence="3">ATCC BAA-1232 / LMG 22953 / PM1</strain>
        <plasmid evidence="2 3">RPME01</plasmid>
    </source>
</reference>
<dbReference type="eggNOG" id="COG5527">
    <property type="taxonomic scope" value="Bacteria"/>
</dbReference>